<accession>A0ABP6RWE5</accession>
<dbReference type="EMBL" id="BAAAYK010000038">
    <property type="protein sequence ID" value="GAA3361944.1"/>
    <property type="molecule type" value="Genomic_DNA"/>
</dbReference>
<proteinExistence type="predicted"/>
<keyword evidence="2" id="KW-1133">Transmembrane helix</keyword>
<comment type="caution">
    <text evidence="3">The sequence shown here is derived from an EMBL/GenBank/DDBJ whole genome shotgun (WGS) entry which is preliminary data.</text>
</comment>
<dbReference type="Proteomes" id="UP001500483">
    <property type="component" value="Unassembled WGS sequence"/>
</dbReference>
<keyword evidence="2" id="KW-0472">Membrane</keyword>
<dbReference type="RefSeq" id="WP_344929550.1">
    <property type="nucleotide sequence ID" value="NZ_BAAAYK010000038.1"/>
</dbReference>
<keyword evidence="2" id="KW-0812">Transmembrane</keyword>
<reference evidence="4" key="1">
    <citation type="journal article" date="2019" name="Int. J. Syst. Evol. Microbiol.">
        <title>The Global Catalogue of Microorganisms (GCM) 10K type strain sequencing project: providing services to taxonomists for standard genome sequencing and annotation.</title>
        <authorList>
            <consortium name="The Broad Institute Genomics Platform"/>
            <consortium name="The Broad Institute Genome Sequencing Center for Infectious Disease"/>
            <person name="Wu L."/>
            <person name="Ma J."/>
        </authorList>
    </citation>
    <scope>NUCLEOTIDE SEQUENCE [LARGE SCALE GENOMIC DNA]</scope>
    <source>
        <strain evidence="4">JCM 9687</strain>
    </source>
</reference>
<keyword evidence="4" id="KW-1185">Reference proteome</keyword>
<evidence type="ECO:0008006" key="5">
    <source>
        <dbReference type="Google" id="ProtNLM"/>
    </source>
</evidence>
<evidence type="ECO:0000256" key="1">
    <source>
        <dbReference type="SAM" id="MobiDB-lite"/>
    </source>
</evidence>
<organism evidence="3 4">
    <name type="scientific">Saccharopolyspora gregorii</name>
    <dbReference type="NCBI Taxonomy" id="33914"/>
    <lineage>
        <taxon>Bacteria</taxon>
        <taxon>Bacillati</taxon>
        <taxon>Actinomycetota</taxon>
        <taxon>Actinomycetes</taxon>
        <taxon>Pseudonocardiales</taxon>
        <taxon>Pseudonocardiaceae</taxon>
        <taxon>Saccharopolyspora</taxon>
    </lineage>
</organism>
<evidence type="ECO:0000256" key="2">
    <source>
        <dbReference type="SAM" id="Phobius"/>
    </source>
</evidence>
<evidence type="ECO:0000313" key="3">
    <source>
        <dbReference type="EMBL" id="GAA3361944.1"/>
    </source>
</evidence>
<feature type="region of interest" description="Disordered" evidence="1">
    <location>
        <begin position="353"/>
        <end position="372"/>
    </location>
</feature>
<evidence type="ECO:0000313" key="4">
    <source>
        <dbReference type="Proteomes" id="UP001500483"/>
    </source>
</evidence>
<protein>
    <recommendedName>
        <fullName evidence="5">Type VII secretion-associated protein</fullName>
    </recommendedName>
</protein>
<sequence length="422" mass="43495">MRVVRLGEEPTEIGADIRAAVTAWGPGSGVYGGVAVCGVRPPGAPRALDAVLVLPRGIVVVVGVDLPGSVLSLEAPVQTPWTVDGWPLLRQDSAMNPALDALESAAALARALQSRGAEPLPVAAIIAVGPYAERIIQPTSDLHRGVRVLYPSTTSMLAAARELATYERACGVEAARKVLGVLDERTRRISVAELTEEGFPDSVAPDLAVASTLLIPKVADEPAPGPPARPDGLRERLAAVPRRAKLLVLGAVAVVLAGAVSALLLTGGPEGAREVAAQRVDGVAFTRTSAEQGGDCTEAAFGDVRAWFQRHPCEGLSRQVFDGETAGRSAVVSVAVVDLGSATPARNLRELLNTPGSGGIADSGAEPGMPSSPEFADAAAAVQQTGGRLRVVQAAWAEGRSDPDDVALRALAERGLRLRAPA</sequence>
<name>A0ABP6RWE5_9PSEU</name>
<gene>
    <name evidence="3" type="ORF">GCM10020366_47910</name>
</gene>
<feature type="transmembrane region" description="Helical" evidence="2">
    <location>
        <begin position="246"/>
        <end position="265"/>
    </location>
</feature>